<dbReference type="SUPFAM" id="SSF51101">
    <property type="entry name" value="Mannose-binding lectins"/>
    <property type="match status" value="1"/>
</dbReference>
<keyword evidence="1" id="KW-0430">Lectin</keyword>
<dbReference type="AlphaFoldDB" id="A0A8D7FBR1"/>
<evidence type="ECO:0000313" key="3">
    <source>
        <dbReference type="EMBL" id="CAG1847977.1"/>
    </source>
</evidence>
<protein>
    <submittedName>
        <fullName evidence="3">(wild Malaysian banana) hypothetical protein</fullName>
    </submittedName>
</protein>
<dbReference type="SMART" id="SM00915">
    <property type="entry name" value="Jacalin"/>
    <property type="match status" value="1"/>
</dbReference>
<dbReference type="InterPro" id="IPR001229">
    <property type="entry name" value="Jacalin-like_lectin_dom"/>
</dbReference>
<sequence>MQAGVIKVGSWGGNKGAHWDMGPASRITRVQIYAGLIVDSIKVQYVVDGTSNETRRHGGSGGKPHQAPLLSLSLSLSLSRRQYIKCISGHVKDFGGTRCVSQLTFVTNLRKTHGPFGQGGGVAFSVPVAEGRIIGFFGNAEKYLNALGIYLKPN</sequence>
<dbReference type="GO" id="GO:0030246">
    <property type="term" value="F:carbohydrate binding"/>
    <property type="evidence" value="ECO:0007669"/>
    <property type="project" value="UniProtKB-KW"/>
</dbReference>
<dbReference type="PANTHER" id="PTHR46506">
    <property type="entry name" value="OS05G0143600 PROTEIN"/>
    <property type="match status" value="1"/>
</dbReference>
<organism evidence="3">
    <name type="scientific">Musa acuminata subsp. malaccensis</name>
    <name type="common">Wild banana</name>
    <name type="synonym">Musa malaccensis</name>
    <dbReference type="NCBI Taxonomy" id="214687"/>
    <lineage>
        <taxon>Eukaryota</taxon>
        <taxon>Viridiplantae</taxon>
        <taxon>Streptophyta</taxon>
        <taxon>Embryophyta</taxon>
        <taxon>Tracheophyta</taxon>
        <taxon>Spermatophyta</taxon>
        <taxon>Magnoliopsida</taxon>
        <taxon>Liliopsida</taxon>
        <taxon>Zingiberales</taxon>
        <taxon>Musaceae</taxon>
        <taxon>Musa</taxon>
    </lineage>
</organism>
<feature type="domain" description="Jacalin-type lectin" evidence="2">
    <location>
        <begin position="5"/>
        <end position="153"/>
    </location>
</feature>
<evidence type="ECO:0000259" key="2">
    <source>
        <dbReference type="PROSITE" id="PS51752"/>
    </source>
</evidence>
<dbReference type="CDD" id="cd09612">
    <property type="entry name" value="Jacalin"/>
    <property type="match status" value="1"/>
</dbReference>
<dbReference type="InterPro" id="IPR036404">
    <property type="entry name" value="Jacalin-like_lectin_dom_sf"/>
</dbReference>
<dbReference type="Pfam" id="PF01419">
    <property type="entry name" value="Jacalin"/>
    <property type="match status" value="1"/>
</dbReference>
<dbReference type="InterPro" id="IPR033734">
    <property type="entry name" value="Jacalin-like_lectin_dom_plant"/>
</dbReference>
<dbReference type="EMBL" id="HG996471">
    <property type="protein sequence ID" value="CAG1847977.1"/>
    <property type="molecule type" value="Genomic_DNA"/>
</dbReference>
<dbReference type="Gene3D" id="2.100.10.30">
    <property type="entry name" value="Jacalin-like lectin domain"/>
    <property type="match status" value="1"/>
</dbReference>
<proteinExistence type="predicted"/>
<evidence type="ECO:0000256" key="1">
    <source>
        <dbReference type="ARBA" id="ARBA00022734"/>
    </source>
</evidence>
<accession>A0A8D7FBR1</accession>
<reference evidence="3" key="1">
    <citation type="submission" date="2021-03" db="EMBL/GenBank/DDBJ databases">
        <authorList>
            <consortium name="Genoscope - CEA"/>
            <person name="William W."/>
        </authorList>
    </citation>
    <scope>NUCLEOTIDE SEQUENCE</scope>
    <source>
        <strain evidence="3">Doubled-haploid Pahang</strain>
    </source>
</reference>
<name>A0A8D7FBR1_MUSAM</name>
<dbReference type="PROSITE" id="PS51752">
    <property type="entry name" value="JACALIN_LECTIN"/>
    <property type="match status" value="1"/>
</dbReference>
<gene>
    <name evidence="3" type="ORF">GSMUA_177720.1</name>
</gene>